<dbReference type="InterPro" id="IPR007219">
    <property type="entry name" value="XnlR_reg_dom"/>
</dbReference>
<protein>
    <recommendedName>
        <fullName evidence="6">Xylanolytic transcriptional activator regulatory domain-containing protein</fullName>
    </recommendedName>
</protein>
<dbReference type="AlphaFoldDB" id="A0A072P727"/>
<evidence type="ECO:0000256" key="4">
    <source>
        <dbReference type="ARBA" id="ARBA00023163"/>
    </source>
</evidence>
<evidence type="ECO:0000256" key="1">
    <source>
        <dbReference type="ARBA" id="ARBA00004123"/>
    </source>
</evidence>
<dbReference type="CDD" id="cd12148">
    <property type="entry name" value="fungal_TF_MHR"/>
    <property type="match status" value="1"/>
</dbReference>
<dbReference type="Proteomes" id="UP000027920">
    <property type="component" value="Unassembled WGS sequence"/>
</dbReference>
<dbReference type="EMBL" id="AMGV01000008">
    <property type="protein sequence ID" value="KEF55088.1"/>
    <property type="molecule type" value="Genomic_DNA"/>
</dbReference>
<keyword evidence="3" id="KW-0805">Transcription regulation</keyword>
<dbReference type="HOGENOM" id="CLU_1875436_0_0_1"/>
<dbReference type="RefSeq" id="XP_013257678.1">
    <property type="nucleotide sequence ID" value="XM_013402224.1"/>
</dbReference>
<keyword evidence="2" id="KW-0479">Metal-binding</keyword>
<dbReference type="VEuPathDB" id="FungiDB:A1O9_08741"/>
<evidence type="ECO:0000256" key="3">
    <source>
        <dbReference type="ARBA" id="ARBA00023015"/>
    </source>
</evidence>
<dbReference type="GeneID" id="25283652"/>
<evidence type="ECO:0000313" key="8">
    <source>
        <dbReference type="Proteomes" id="UP000027920"/>
    </source>
</evidence>
<accession>A0A072P727</accession>
<gene>
    <name evidence="7" type="ORF">A1O9_08741</name>
</gene>
<dbReference type="PANTHER" id="PTHR47338">
    <property type="entry name" value="ZN(II)2CYS6 TRANSCRIPTION FACTOR (EUROFUNG)-RELATED"/>
    <property type="match status" value="1"/>
</dbReference>
<evidence type="ECO:0000313" key="7">
    <source>
        <dbReference type="EMBL" id="KEF55088.1"/>
    </source>
</evidence>
<keyword evidence="8" id="KW-1185">Reference proteome</keyword>
<evidence type="ECO:0000256" key="2">
    <source>
        <dbReference type="ARBA" id="ARBA00022723"/>
    </source>
</evidence>
<dbReference type="GO" id="GO:0003677">
    <property type="term" value="F:DNA binding"/>
    <property type="evidence" value="ECO:0007669"/>
    <property type="project" value="InterPro"/>
</dbReference>
<feature type="domain" description="Xylanolytic transcriptional activator regulatory" evidence="6">
    <location>
        <begin position="6"/>
        <end position="115"/>
    </location>
</feature>
<dbReference type="GO" id="GO:0008270">
    <property type="term" value="F:zinc ion binding"/>
    <property type="evidence" value="ECO:0007669"/>
    <property type="project" value="InterPro"/>
</dbReference>
<evidence type="ECO:0000259" key="6">
    <source>
        <dbReference type="Pfam" id="PF04082"/>
    </source>
</evidence>
<dbReference type="GO" id="GO:0000981">
    <property type="term" value="F:DNA-binding transcription factor activity, RNA polymerase II-specific"/>
    <property type="evidence" value="ECO:0007669"/>
    <property type="project" value="InterPro"/>
</dbReference>
<proteinExistence type="predicted"/>
<evidence type="ECO:0000256" key="5">
    <source>
        <dbReference type="ARBA" id="ARBA00023242"/>
    </source>
</evidence>
<dbReference type="GO" id="GO:0006351">
    <property type="term" value="P:DNA-templated transcription"/>
    <property type="evidence" value="ECO:0007669"/>
    <property type="project" value="InterPro"/>
</dbReference>
<keyword evidence="5" id="KW-0539">Nucleus</keyword>
<dbReference type="OrthoDB" id="3362851at2759"/>
<comment type="caution">
    <text evidence="7">The sequence shown here is derived from an EMBL/GenBank/DDBJ whole genome shotgun (WGS) entry which is preliminary data.</text>
</comment>
<keyword evidence="4" id="KW-0804">Transcription</keyword>
<dbReference type="InterPro" id="IPR050815">
    <property type="entry name" value="TF_fung"/>
</dbReference>
<comment type="subcellular location">
    <subcellularLocation>
        <location evidence="1">Nucleus</location>
    </subcellularLocation>
</comment>
<dbReference type="Pfam" id="PF04082">
    <property type="entry name" value="Fungal_trans"/>
    <property type="match status" value="1"/>
</dbReference>
<sequence>MLSGAAADLDDLRTLFLLSLHGYRRTTSKKTYDNVSLLVRLCYQYGLHQTDNLANCSFYRAGETTCEEIQGWRYLWWSIFLLDTCCTAIATTPSNIDRDSVCVALPHGSIEEWTSGKALPRPTGRLFLRGDLSTLA</sequence>
<dbReference type="PANTHER" id="PTHR47338:SF5">
    <property type="entry name" value="ZN(II)2CYS6 TRANSCRIPTION FACTOR (EUROFUNG)"/>
    <property type="match status" value="1"/>
</dbReference>
<name>A0A072P727_9EURO</name>
<organism evidence="7 8">
    <name type="scientific">Exophiala aquamarina CBS 119918</name>
    <dbReference type="NCBI Taxonomy" id="1182545"/>
    <lineage>
        <taxon>Eukaryota</taxon>
        <taxon>Fungi</taxon>
        <taxon>Dikarya</taxon>
        <taxon>Ascomycota</taxon>
        <taxon>Pezizomycotina</taxon>
        <taxon>Eurotiomycetes</taxon>
        <taxon>Chaetothyriomycetidae</taxon>
        <taxon>Chaetothyriales</taxon>
        <taxon>Herpotrichiellaceae</taxon>
        <taxon>Exophiala</taxon>
    </lineage>
</organism>
<dbReference type="GO" id="GO:0005634">
    <property type="term" value="C:nucleus"/>
    <property type="evidence" value="ECO:0007669"/>
    <property type="project" value="UniProtKB-SubCell"/>
</dbReference>
<reference evidence="7 8" key="1">
    <citation type="submission" date="2013-03" db="EMBL/GenBank/DDBJ databases">
        <title>The Genome Sequence of Exophiala aquamarina CBS 119918.</title>
        <authorList>
            <consortium name="The Broad Institute Genomics Platform"/>
            <person name="Cuomo C."/>
            <person name="de Hoog S."/>
            <person name="Gorbushina A."/>
            <person name="Walker B."/>
            <person name="Young S.K."/>
            <person name="Zeng Q."/>
            <person name="Gargeya S."/>
            <person name="Fitzgerald M."/>
            <person name="Haas B."/>
            <person name="Abouelleil A."/>
            <person name="Allen A.W."/>
            <person name="Alvarado L."/>
            <person name="Arachchi H.M."/>
            <person name="Berlin A.M."/>
            <person name="Chapman S.B."/>
            <person name="Gainer-Dewar J."/>
            <person name="Goldberg J."/>
            <person name="Griggs A."/>
            <person name="Gujja S."/>
            <person name="Hansen M."/>
            <person name="Howarth C."/>
            <person name="Imamovic A."/>
            <person name="Ireland A."/>
            <person name="Larimer J."/>
            <person name="McCowan C."/>
            <person name="Murphy C."/>
            <person name="Pearson M."/>
            <person name="Poon T.W."/>
            <person name="Priest M."/>
            <person name="Roberts A."/>
            <person name="Saif S."/>
            <person name="Shea T."/>
            <person name="Sisk P."/>
            <person name="Sykes S."/>
            <person name="Wortman J."/>
            <person name="Nusbaum C."/>
            <person name="Birren B."/>
        </authorList>
    </citation>
    <scope>NUCLEOTIDE SEQUENCE [LARGE SCALE GENOMIC DNA]</scope>
    <source>
        <strain evidence="7 8">CBS 119918</strain>
    </source>
</reference>